<dbReference type="InterPro" id="IPR032799">
    <property type="entry name" value="TAXi_C"/>
</dbReference>
<keyword evidence="3" id="KW-0064">Aspartyl protease</keyword>
<keyword evidence="5" id="KW-0325">Glycoprotein</keyword>
<dbReference type="Pfam" id="PF14543">
    <property type="entry name" value="TAXi_N"/>
    <property type="match status" value="2"/>
</dbReference>
<keyword evidence="4" id="KW-0378">Hydrolase</keyword>
<proteinExistence type="inferred from homology"/>
<dbReference type="InterPro" id="IPR021109">
    <property type="entry name" value="Peptidase_aspartic_dom_sf"/>
</dbReference>
<evidence type="ECO:0000259" key="7">
    <source>
        <dbReference type="PROSITE" id="PS51767"/>
    </source>
</evidence>
<evidence type="ECO:0000256" key="5">
    <source>
        <dbReference type="ARBA" id="ARBA00023180"/>
    </source>
</evidence>
<reference evidence="8 9" key="1">
    <citation type="submission" date="2021-05" db="EMBL/GenBank/DDBJ databases">
        <title>Genome Assembly of Synthetic Allotetraploid Brassica napus Reveals Homoeologous Exchanges between Subgenomes.</title>
        <authorList>
            <person name="Davis J.T."/>
        </authorList>
    </citation>
    <scope>NUCLEOTIDE SEQUENCE [LARGE SCALE GENOMIC DNA]</scope>
    <source>
        <strain evidence="9">cv. Da-Ae</strain>
        <tissue evidence="8">Seedling</tissue>
    </source>
</reference>
<feature type="domain" description="Peptidase A1" evidence="7">
    <location>
        <begin position="446"/>
        <end position="769"/>
    </location>
</feature>
<keyword evidence="6" id="KW-0732">Signal</keyword>
<name>A0ABQ8DKS3_BRANA</name>
<evidence type="ECO:0000256" key="3">
    <source>
        <dbReference type="ARBA" id="ARBA00022750"/>
    </source>
</evidence>
<comment type="similarity">
    <text evidence="1">Belongs to the peptidase A1 family.</text>
</comment>
<dbReference type="InterPro" id="IPR033121">
    <property type="entry name" value="PEPTIDASE_A1"/>
</dbReference>
<evidence type="ECO:0000256" key="4">
    <source>
        <dbReference type="ARBA" id="ARBA00022801"/>
    </source>
</evidence>
<dbReference type="Pfam" id="PF14541">
    <property type="entry name" value="TAXi_C"/>
    <property type="match status" value="2"/>
</dbReference>
<sequence>MSFATRMMSMTLSLQILTAFLFITATASSPPPSGFTMDLIQRRTNSPSSQRSNTDDQLRSSPYADVVFDNYEYLMKLQIGTPPVEIEAIVDTGSDVIWTQCLPCLNCFNQSNPIFDPSKSSTYKEKQCNTPNDPSCDYELTYADQSYSKGSYASETVTIKSTSGQSYMGKNMHGAFSYCLSPGGASKINFGSNAIVSGNGTVSTPMFLKPGFGFYHLNLDAVSVGETRVETLGTPFHAVDGNMIIDSGSTACSLPTSYCSLVWEAVEKFVTAERVTYADGLLCYKTNTMDVFPVITMHFSGGADLVLDKHNTYISNGHAICLLILCKEEALFGNTAQNNFLVGYDHSSRLISFKPTDCEVAQDIPRDSISAALVLQFNIKMMTIILSLQIITAFLFITATASSPPSGFTVDLIHRRTNSSSSQRSNVDGQLRSSPYADVFFETSEYLMKLKIGTPPVEIDAVLDTGSEIIWTQCLPCLNCYNQRNIIFDPSKSSTYKARTCNTGNPSCNYNLVYGDQSYTIGSLATETVTIQSTSGHSYVMPKTVIGCSHNSSGFVTTASGIVGLSWMSLSLISQMGKDMLGAFSYCFSPEGTSKISFGSNAIVSGDGTVSTPMFTKTEKPGFYYLNLDAVSVGEARVETLGTPFHAVDGNMLIDSGTTFTYLPASYCSLVRESVEKVVTAELFTTSDGTHCYKTKTMDIFPVITLHFSGGADLVLDRNNTYMAYGEAICLMIMCSPMTPVAEAAVFGNRAQNNFLVGYDRSSLQFSFKPTDCGVTEDKKPRDSTSAASFSQFNINCPFTNKTIEN</sequence>
<dbReference type="CDD" id="cd05476">
    <property type="entry name" value="pepsin_A_like_plant"/>
    <property type="match status" value="2"/>
</dbReference>
<dbReference type="InterPro" id="IPR001969">
    <property type="entry name" value="Aspartic_peptidase_AS"/>
</dbReference>
<gene>
    <name evidence="8" type="ORF">HID58_015672</name>
</gene>
<protein>
    <recommendedName>
        <fullName evidence="7">Peptidase A1 domain-containing protein</fullName>
    </recommendedName>
</protein>
<dbReference type="SUPFAM" id="SSF50630">
    <property type="entry name" value="Acid proteases"/>
    <property type="match status" value="2"/>
</dbReference>
<dbReference type="InterPro" id="IPR051708">
    <property type="entry name" value="Plant_Aspart_Prot_A1"/>
</dbReference>
<dbReference type="Proteomes" id="UP000824890">
    <property type="component" value="Unassembled WGS sequence"/>
</dbReference>
<dbReference type="PANTHER" id="PTHR47967:SF34">
    <property type="entry name" value="GENOME ASSEMBLY, CHROMOSOME: A04"/>
    <property type="match status" value="1"/>
</dbReference>
<comment type="caution">
    <text evidence="8">The sequence shown here is derived from an EMBL/GenBank/DDBJ whole genome shotgun (WGS) entry which is preliminary data.</text>
</comment>
<dbReference type="EMBL" id="JAGKQM010000004">
    <property type="protein sequence ID" value="KAH0929945.1"/>
    <property type="molecule type" value="Genomic_DNA"/>
</dbReference>
<evidence type="ECO:0000313" key="9">
    <source>
        <dbReference type="Proteomes" id="UP000824890"/>
    </source>
</evidence>
<feature type="domain" description="Peptidase A1" evidence="7">
    <location>
        <begin position="73"/>
        <end position="354"/>
    </location>
</feature>
<organism evidence="8 9">
    <name type="scientific">Brassica napus</name>
    <name type="common">Rape</name>
    <dbReference type="NCBI Taxonomy" id="3708"/>
    <lineage>
        <taxon>Eukaryota</taxon>
        <taxon>Viridiplantae</taxon>
        <taxon>Streptophyta</taxon>
        <taxon>Embryophyta</taxon>
        <taxon>Tracheophyta</taxon>
        <taxon>Spermatophyta</taxon>
        <taxon>Magnoliopsida</taxon>
        <taxon>eudicotyledons</taxon>
        <taxon>Gunneridae</taxon>
        <taxon>Pentapetalae</taxon>
        <taxon>rosids</taxon>
        <taxon>malvids</taxon>
        <taxon>Brassicales</taxon>
        <taxon>Brassicaceae</taxon>
        <taxon>Brassiceae</taxon>
        <taxon>Brassica</taxon>
    </lineage>
</organism>
<dbReference type="PROSITE" id="PS00141">
    <property type="entry name" value="ASP_PROTEASE"/>
    <property type="match status" value="2"/>
</dbReference>
<dbReference type="PROSITE" id="PS51767">
    <property type="entry name" value="PEPTIDASE_A1"/>
    <property type="match status" value="2"/>
</dbReference>
<feature type="chain" id="PRO_5045317150" description="Peptidase A1 domain-containing protein" evidence="6">
    <location>
        <begin position="29"/>
        <end position="806"/>
    </location>
</feature>
<evidence type="ECO:0000313" key="8">
    <source>
        <dbReference type="EMBL" id="KAH0929945.1"/>
    </source>
</evidence>
<feature type="signal peptide" evidence="6">
    <location>
        <begin position="1"/>
        <end position="28"/>
    </location>
</feature>
<accession>A0ABQ8DKS3</accession>
<dbReference type="InterPro" id="IPR034161">
    <property type="entry name" value="Pepsin-like_plant"/>
</dbReference>
<keyword evidence="9" id="KW-1185">Reference proteome</keyword>
<feature type="non-terminal residue" evidence="8">
    <location>
        <position position="806"/>
    </location>
</feature>
<evidence type="ECO:0000256" key="2">
    <source>
        <dbReference type="ARBA" id="ARBA00022670"/>
    </source>
</evidence>
<evidence type="ECO:0000256" key="1">
    <source>
        <dbReference type="ARBA" id="ARBA00007447"/>
    </source>
</evidence>
<dbReference type="Gene3D" id="2.40.70.10">
    <property type="entry name" value="Acid Proteases"/>
    <property type="match status" value="4"/>
</dbReference>
<evidence type="ECO:0000256" key="6">
    <source>
        <dbReference type="SAM" id="SignalP"/>
    </source>
</evidence>
<keyword evidence="2" id="KW-0645">Protease</keyword>
<dbReference type="PANTHER" id="PTHR47967">
    <property type="entry name" value="OS07G0603500 PROTEIN-RELATED"/>
    <property type="match status" value="1"/>
</dbReference>
<dbReference type="InterPro" id="IPR032861">
    <property type="entry name" value="TAXi_N"/>
</dbReference>